<gene>
    <name evidence="1" type="ORF">KSP39_PZI007834</name>
</gene>
<dbReference type="PANTHER" id="PTHR45825:SF2">
    <property type="entry name" value="STARCH SYNTHASE 2, CHLOROPLASTIC_AMYLOPLASTIC"/>
    <property type="match status" value="1"/>
</dbReference>
<comment type="caution">
    <text evidence="1">The sequence shown here is derived from an EMBL/GenBank/DDBJ whole genome shotgun (WGS) entry which is preliminary data.</text>
</comment>
<sequence length="112" mass="13422">MRMAHRIMEGADVAMMPSRFEPCGLKQLYVILYWKVPLVHVVGVWRDTIPPFDPYSERGLEWASERTKVNMMIDALRNCLKTHGKYKVKYWLKCMHEPLSSFMQPRREYPRF</sequence>
<name>A0AAP0BMW6_9ASPA</name>
<accession>A0AAP0BMW6</accession>
<keyword evidence="2" id="KW-1185">Reference proteome</keyword>
<dbReference type="EMBL" id="JBBWWQ010000006">
    <property type="protein sequence ID" value="KAK8944833.1"/>
    <property type="molecule type" value="Genomic_DNA"/>
</dbReference>
<dbReference type="SUPFAM" id="SSF53756">
    <property type="entry name" value="UDP-Glycosyltransferase/glycogen phosphorylase"/>
    <property type="match status" value="1"/>
</dbReference>
<evidence type="ECO:0000313" key="1">
    <source>
        <dbReference type="EMBL" id="KAK8944833.1"/>
    </source>
</evidence>
<dbReference type="AlphaFoldDB" id="A0AAP0BMW6"/>
<proteinExistence type="predicted"/>
<protein>
    <recommendedName>
        <fullName evidence="3">Glycosyltransferase</fullName>
    </recommendedName>
</protein>
<dbReference type="PANTHER" id="PTHR45825">
    <property type="entry name" value="GRANULE-BOUND STARCH SYNTHASE 1, CHLOROPLASTIC/AMYLOPLASTIC"/>
    <property type="match status" value="1"/>
</dbReference>
<reference evidence="1 2" key="1">
    <citation type="journal article" date="2022" name="Nat. Plants">
        <title>Genomes of leafy and leafless Platanthera orchids illuminate the evolution of mycoheterotrophy.</title>
        <authorList>
            <person name="Li M.H."/>
            <person name="Liu K.W."/>
            <person name="Li Z."/>
            <person name="Lu H.C."/>
            <person name="Ye Q.L."/>
            <person name="Zhang D."/>
            <person name="Wang J.Y."/>
            <person name="Li Y.F."/>
            <person name="Zhong Z.M."/>
            <person name="Liu X."/>
            <person name="Yu X."/>
            <person name="Liu D.K."/>
            <person name="Tu X.D."/>
            <person name="Liu B."/>
            <person name="Hao Y."/>
            <person name="Liao X.Y."/>
            <person name="Jiang Y.T."/>
            <person name="Sun W.H."/>
            <person name="Chen J."/>
            <person name="Chen Y.Q."/>
            <person name="Ai Y."/>
            <person name="Zhai J.W."/>
            <person name="Wu S.S."/>
            <person name="Zhou Z."/>
            <person name="Hsiao Y.Y."/>
            <person name="Wu W.L."/>
            <person name="Chen Y.Y."/>
            <person name="Lin Y.F."/>
            <person name="Hsu J.L."/>
            <person name="Li C.Y."/>
            <person name="Wang Z.W."/>
            <person name="Zhao X."/>
            <person name="Zhong W.Y."/>
            <person name="Ma X.K."/>
            <person name="Ma L."/>
            <person name="Huang J."/>
            <person name="Chen G.Z."/>
            <person name="Huang M.Z."/>
            <person name="Huang L."/>
            <person name="Peng D.H."/>
            <person name="Luo Y.B."/>
            <person name="Zou S.Q."/>
            <person name="Chen S.P."/>
            <person name="Lan S."/>
            <person name="Tsai W.C."/>
            <person name="Van de Peer Y."/>
            <person name="Liu Z.J."/>
        </authorList>
    </citation>
    <scope>NUCLEOTIDE SEQUENCE [LARGE SCALE GENOMIC DNA]</scope>
    <source>
        <strain evidence="1">Lor287</strain>
    </source>
</reference>
<evidence type="ECO:0000313" key="2">
    <source>
        <dbReference type="Proteomes" id="UP001418222"/>
    </source>
</evidence>
<evidence type="ECO:0008006" key="3">
    <source>
        <dbReference type="Google" id="ProtNLM"/>
    </source>
</evidence>
<dbReference type="Gene3D" id="3.40.50.2000">
    <property type="entry name" value="Glycogen Phosphorylase B"/>
    <property type="match status" value="1"/>
</dbReference>
<dbReference type="Proteomes" id="UP001418222">
    <property type="component" value="Unassembled WGS sequence"/>
</dbReference>
<organism evidence="1 2">
    <name type="scientific">Platanthera zijinensis</name>
    <dbReference type="NCBI Taxonomy" id="2320716"/>
    <lineage>
        <taxon>Eukaryota</taxon>
        <taxon>Viridiplantae</taxon>
        <taxon>Streptophyta</taxon>
        <taxon>Embryophyta</taxon>
        <taxon>Tracheophyta</taxon>
        <taxon>Spermatophyta</taxon>
        <taxon>Magnoliopsida</taxon>
        <taxon>Liliopsida</taxon>
        <taxon>Asparagales</taxon>
        <taxon>Orchidaceae</taxon>
        <taxon>Orchidoideae</taxon>
        <taxon>Orchideae</taxon>
        <taxon>Orchidinae</taxon>
        <taxon>Platanthera</taxon>
    </lineage>
</organism>